<sequence>MNTYKYIDVTENTVCPLCQHDEYFISGDGEKFTCASCGFHTKNFSAIRCLQMAPIYQNRPAYVHSISNSCH</sequence>
<organism evidence="1 2">
    <name type="scientific">Vibrio vulnificus</name>
    <dbReference type="NCBI Taxonomy" id="672"/>
    <lineage>
        <taxon>Bacteria</taxon>
        <taxon>Pseudomonadati</taxon>
        <taxon>Pseudomonadota</taxon>
        <taxon>Gammaproteobacteria</taxon>
        <taxon>Vibrionales</taxon>
        <taxon>Vibrionaceae</taxon>
        <taxon>Vibrio</taxon>
    </lineage>
</organism>
<dbReference type="EMBL" id="PDGH01000081">
    <property type="protein sequence ID" value="POB48250.1"/>
    <property type="molecule type" value="Genomic_DNA"/>
</dbReference>
<gene>
    <name evidence="1" type="ORF">CRN52_11025</name>
</gene>
<dbReference type="RefSeq" id="WP_072611899.1">
    <property type="nucleotide sequence ID" value="NZ_AP026553.1"/>
</dbReference>
<comment type="caution">
    <text evidence="1">The sequence shown here is derived from an EMBL/GenBank/DDBJ whole genome shotgun (WGS) entry which is preliminary data.</text>
</comment>
<evidence type="ECO:0000313" key="1">
    <source>
        <dbReference type="EMBL" id="POB48250.1"/>
    </source>
</evidence>
<evidence type="ECO:0008006" key="3">
    <source>
        <dbReference type="Google" id="ProtNLM"/>
    </source>
</evidence>
<reference evidence="1 2" key="1">
    <citation type="journal article" date="2018" name="Front. Microbiol.">
        <title>Phylogeny of Vibrio vulnificus from the Analysis of the Core-Genome: Implications for Intra-Species Taxonomy.</title>
        <authorList>
            <person name="Roig F.J."/>
            <person name="Gonzalez-Candelas F."/>
            <person name="Sanjuan E."/>
            <person name="Fouz B."/>
            <person name="Feil E.J."/>
            <person name="Llorens C."/>
            <person name="Baker-Austin C."/>
            <person name="Oliver J.D."/>
            <person name="Danin-Poleg Y."/>
            <person name="Gibas C.J."/>
            <person name="Kashi Y."/>
            <person name="Gulig P.A."/>
            <person name="Morrison S.S."/>
            <person name="Amaro C."/>
        </authorList>
    </citation>
    <scope>NUCLEOTIDE SEQUENCE [LARGE SCALE GENOMIC DNA]</scope>
    <source>
        <strain evidence="1 2">CECT4608</strain>
    </source>
</reference>
<accession>A0A2S3R3H2</accession>
<evidence type="ECO:0000313" key="2">
    <source>
        <dbReference type="Proteomes" id="UP000237466"/>
    </source>
</evidence>
<protein>
    <recommendedName>
        <fullName evidence="3">Transcription initiation factor TFIIIB</fullName>
    </recommendedName>
</protein>
<name>A0A2S3R3H2_VIBVL</name>
<proteinExistence type="predicted"/>
<dbReference type="AlphaFoldDB" id="A0A2S3R3H2"/>
<dbReference type="Proteomes" id="UP000237466">
    <property type="component" value="Unassembled WGS sequence"/>
</dbReference>